<proteinExistence type="predicted"/>
<dbReference type="RefSeq" id="WP_207248835.1">
    <property type="nucleotide sequence ID" value="NZ_JAFMOF010000007.1"/>
</dbReference>
<gene>
    <name evidence="1" type="ORF">J1792_32440</name>
</gene>
<reference evidence="1" key="1">
    <citation type="submission" date="2021-03" db="EMBL/GenBank/DDBJ databases">
        <title>Streptomyces strains.</title>
        <authorList>
            <person name="Lund M.B."/>
            <person name="Toerring T."/>
        </authorList>
    </citation>
    <scope>NUCLEOTIDE SEQUENCE</scope>
    <source>
        <strain evidence="1">JCM 4242</strain>
    </source>
</reference>
<sequence length="92" mass="10669">MLDRKEAQELAARYLDEQSRSWPSNDVRLILESCFIDGDRFIGPFNTIRFLDHDDEMERIAGNYPVCVDLKTGECGFITRAEADDFMDRGLF</sequence>
<evidence type="ECO:0008006" key="3">
    <source>
        <dbReference type="Google" id="ProtNLM"/>
    </source>
</evidence>
<organism evidence="1 2">
    <name type="scientific">Streptomyces triculaminicus</name>
    <dbReference type="NCBI Taxonomy" id="2816232"/>
    <lineage>
        <taxon>Bacteria</taxon>
        <taxon>Bacillati</taxon>
        <taxon>Actinomycetota</taxon>
        <taxon>Actinomycetes</taxon>
        <taxon>Kitasatosporales</taxon>
        <taxon>Streptomycetaceae</taxon>
        <taxon>Streptomyces</taxon>
    </lineage>
</organism>
<dbReference type="AlphaFoldDB" id="A0A939JUY2"/>
<evidence type="ECO:0000313" key="2">
    <source>
        <dbReference type="Proteomes" id="UP000664781"/>
    </source>
</evidence>
<comment type="caution">
    <text evidence="1">The sequence shown here is derived from an EMBL/GenBank/DDBJ whole genome shotgun (WGS) entry which is preliminary data.</text>
</comment>
<dbReference type="Proteomes" id="UP000664781">
    <property type="component" value="Unassembled WGS sequence"/>
</dbReference>
<accession>A0A939JUY2</accession>
<name>A0A939JUY2_9ACTN</name>
<protein>
    <recommendedName>
        <fullName evidence="3">Immunity protein 35 domain-containing protein</fullName>
    </recommendedName>
</protein>
<dbReference type="EMBL" id="JAFMOF010000007">
    <property type="protein sequence ID" value="MBO0657254.1"/>
    <property type="molecule type" value="Genomic_DNA"/>
</dbReference>
<evidence type="ECO:0000313" key="1">
    <source>
        <dbReference type="EMBL" id="MBO0657254.1"/>
    </source>
</evidence>
<keyword evidence="2" id="KW-1185">Reference proteome</keyword>